<dbReference type="AlphaFoldDB" id="A0A8T9Q812"/>
<dbReference type="Proteomes" id="UP000831796">
    <property type="component" value="Chromosome"/>
</dbReference>
<dbReference type="KEGG" id="hcu:MUN79_24110"/>
<name>A0A8T9Q812_9BACT</name>
<gene>
    <name evidence="2" type="ORF">MUN79_24110</name>
</gene>
<evidence type="ECO:0000313" key="2">
    <source>
        <dbReference type="EMBL" id="UOQ71659.1"/>
    </source>
</evidence>
<evidence type="ECO:0000259" key="1">
    <source>
        <dbReference type="Pfam" id="PF18962"/>
    </source>
</evidence>
<protein>
    <submittedName>
        <fullName evidence="2">T9SS type A sorting domain-containing protein</fullName>
    </submittedName>
</protein>
<dbReference type="RefSeq" id="WP_244675063.1">
    <property type="nucleotide sequence ID" value="NZ_CP095046.1"/>
</dbReference>
<reference evidence="2" key="1">
    <citation type="submission" date="2022-04" db="EMBL/GenBank/DDBJ databases">
        <title>Hymenobacter sp. isolated from the air.</title>
        <authorList>
            <person name="Won M."/>
            <person name="Lee C.-M."/>
            <person name="Woen H.-Y."/>
            <person name="Kwon S.-W."/>
        </authorList>
    </citation>
    <scope>NUCLEOTIDE SEQUENCE</scope>
    <source>
        <strain evidence="2">5116S-3</strain>
    </source>
</reference>
<sequence length="650" mass="67661">MPTTGEELLLDHTFVSGAYTMTLPAVTTGTLSLGSLTINPNGGASITAILPNTNTVVDYLRFTKASNALVIYGGGTFINNSGAASGGSGNPVDVTPAGQNFIIYNGGTYVHRTTRGVGALLDNISTAAGTETGLVHFDVPAGSSYSIPATGRTYGSLSLTYPATSTLPSSGFFPYLTSGNGALVVRGNLTTGANVSFTVALNNDMSVAGNLVNNGRFRFEPTSLTAPRRLIFNGSSAQTISGSAFTQSNTGTSYLGLNVILQINNPAGVMLGTGMVLNALGNANSGGLELLNGVLTTSGSAMLKLAAGAVLLPAQLSATSYVNGPLQREIDATPATAAPASYLFPIGQNGKYRPLTLNVASLDDLTTFTATQNDATFPDRRLNGDLARVSRVRYFSVVPTVVPAAFSGTVTLSFGADDEVTNPALSSFVIGKNSGSGWDNIGRSTNTSTMLTSGVFTSFSDFALASTDPSVADNPLPVSLISFTAQRQAPGVAIRWTTASETNSAYFDVQRSLNGRDFTTLKVVAAQGQSSRMQQYSVLDQQPAASMAYYRLRQVDLDGKASYSAVAIVEGLSELQLFPNPVQNQLTIRGANASAEPLQVSITDLTGRQVWAGSCAPDGTVNLQGLARGTYLVRVITNGRTTTHRITRAD</sequence>
<feature type="domain" description="Secretion system C-terminal sorting" evidence="1">
    <location>
        <begin position="577"/>
        <end position="646"/>
    </location>
</feature>
<accession>A0A8T9Q812</accession>
<keyword evidence="3" id="KW-1185">Reference proteome</keyword>
<dbReference type="NCBIfam" id="TIGR04183">
    <property type="entry name" value="Por_Secre_tail"/>
    <property type="match status" value="1"/>
</dbReference>
<dbReference type="Pfam" id="PF18962">
    <property type="entry name" value="Por_Secre_tail"/>
    <property type="match status" value="1"/>
</dbReference>
<evidence type="ECO:0000313" key="3">
    <source>
        <dbReference type="Proteomes" id="UP000831796"/>
    </source>
</evidence>
<proteinExistence type="predicted"/>
<dbReference type="EMBL" id="CP095046">
    <property type="protein sequence ID" value="UOQ71659.1"/>
    <property type="molecule type" value="Genomic_DNA"/>
</dbReference>
<dbReference type="InterPro" id="IPR026444">
    <property type="entry name" value="Secre_tail"/>
</dbReference>
<organism evidence="2 3">
    <name type="scientific">Hymenobacter cellulosilyticus</name>
    <dbReference type="NCBI Taxonomy" id="2932248"/>
    <lineage>
        <taxon>Bacteria</taxon>
        <taxon>Pseudomonadati</taxon>
        <taxon>Bacteroidota</taxon>
        <taxon>Cytophagia</taxon>
        <taxon>Cytophagales</taxon>
        <taxon>Hymenobacteraceae</taxon>
        <taxon>Hymenobacter</taxon>
    </lineage>
</organism>